<dbReference type="AlphaFoldDB" id="A0AAV7V6E7"/>
<keyword evidence="3" id="KW-1185">Reference proteome</keyword>
<feature type="compositionally biased region" description="Basic and acidic residues" evidence="1">
    <location>
        <begin position="57"/>
        <end position="76"/>
    </location>
</feature>
<evidence type="ECO:0000313" key="3">
    <source>
        <dbReference type="Proteomes" id="UP001066276"/>
    </source>
</evidence>
<comment type="caution">
    <text evidence="2">The sequence shown here is derived from an EMBL/GenBank/DDBJ whole genome shotgun (WGS) entry which is preliminary data.</text>
</comment>
<name>A0AAV7V6E7_PLEWA</name>
<accession>A0AAV7V6E7</accession>
<feature type="region of interest" description="Disordered" evidence="1">
    <location>
        <begin position="54"/>
        <end position="83"/>
    </location>
</feature>
<evidence type="ECO:0000313" key="2">
    <source>
        <dbReference type="EMBL" id="KAJ1197075.1"/>
    </source>
</evidence>
<sequence>MRVLKRGTEGIQFTFYLPVTPLLSIRDLLKISCLKAVHGRRELTAGLSDVVSTSYQLKERRQPSDCQETRLRRETPQKTPRRN</sequence>
<gene>
    <name evidence="2" type="ORF">NDU88_000937</name>
</gene>
<dbReference type="EMBL" id="JANPWB010000003">
    <property type="protein sequence ID" value="KAJ1197075.1"/>
    <property type="molecule type" value="Genomic_DNA"/>
</dbReference>
<evidence type="ECO:0000256" key="1">
    <source>
        <dbReference type="SAM" id="MobiDB-lite"/>
    </source>
</evidence>
<proteinExistence type="predicted"/>
<dbReference type="Proteomes" id="UP001066276">
    <property type="component" value="Chromosome 2_1"/>
</dbReference>
<protein>
    <submittedName>
        <fullName evidence="2">Uncharacterized protein</fullName>
    </submittedName>
</protein>
<reference evidence="2" key="1">
    <citation type="journal article" date="2022" name="bioRxiv">
        <title>Sequencing and chromosome-scale assembly of the giantPleurodeles waltlgenome.</title>
        <authorList>
            <person name="Brown T."/>
            <person name="Elewa A."/>
            <person name="Iarovenko S."/>
            <person name="Subramanian E."/>
            <person name="Araus A.J."/>
            <person name="Petzold A."/>
            <person name="Susuki M."/>
            <person name="Suzuki K.-i.T."/>
            <person name="Hayashi T."/>
            <person name="Toyoda A."/>
            <person name="Oliveira C."/>
            <person name="Osipova E."/>
            <person name="Leigh N.D."/>
            <person name="Simon A."/>
            <person name="Yun M.H."/>
        </authorList>
    </citation>
    <scope>NUCLEOTIDE SEQUENCE</scope>
    <source>
        <strain evidence="2">20211129_DDA</strain>
        <tissue evidence="2">Liver</tissue>
    </source>
</reference>
<organism evidence="2 3">
    <name type="scientific">Pleurodeles waltl</name>
    <name type="common">Iberian ribbed newt</name>
    <dbReference type="NCBI Taxonomy" id="8319"/>
    <lineage>
        <taxon>Eukaryota</taxon>
        <taxon>Metazoa</taxon>
        <taxon>Chordata</taxon>
        <taxon>Craniata</taxon>
        <taxon>Vertebrata</taxon>
        <taxon>Euteleostomi</taxon>
        <taxon>Amphibia</taxon>
        <taxon>Batrachia</taxon>
        <taxon>Caudata</taxon>
        <taxon>Salamandroidea</taxon>
        <taxon>Salamandridae</taxon>
        <taxon>Pleurodelinae</taxon>
        <taxon>Pleurodeles</taxon>
    </lineage>
</organism>